<reference evidence="1 2" key="1">
    <citation type="journal article" date="2016" name="Nat. Commun.">
        <title>Thousands of microbial genomes shed light on interconnected biogeochemical processes in an aquifer system.</title>
        <authorList>
            <person name="Anantharaman K."/>
            <person name="Brown C.T."/>
            <person name="Hug L.A."/>
            <person name="Sharon I."/>
            <person name="Castelle C.J."/>
            <person name="Probst A.J."/>
            <person name="Thomas B.C."/>
            <person name="Singh A."/>
            <person name="Wilkins M.J."/>
            <person name="Karaoz U."/>
            <person name="Brodie E.L."/>
            <person name="Williams K.H."/>
            <person name="Hubbard S.S."/>
            <person name="Banfield J.F."/>
        </authorList>
    </citation>
    <scope>NUCLEOTIDE SEQUENCE [LARGE SCALE GENOMIC DNA]</scope>
    <source>
        <strain evidence="2">RIFCSPLOWO2_12_FULL_64_10</strain>
    </source>
</reference>
<dbReference type="InterPro" id="IPR023214">
    <property type="entry name" value="HAD_sf"/>
</dbReference>
<dbReference type="InterPro" id="IPR036412">
    <property type="entry name" value="HAD-like_sf"/>
</dbReference>
<sequence length="156" mass="16986">MLSVDIPGFRRLRLRHLVLDYNGTLACDGKLLRGVRPRLRRLSAALRLHVVTADTFGRTRRELRGLPCRIVILEGTGQDQAKAAYVRRLGPEGTVCIGNGRNDRRMLRLAALGIAVLQREGAAAKTLAAADAVACSAADALDLLLRPLRLVATLRS</sequence>
<organism evidence="1 2">
    <name type="scientific">Handelsmanbacteria sp. (strain RIFCSPLOWO2_12_FULL_64_10)</name>
    <dbReference type="NCBI Taxonomy" id="1817868"/>
    <lineage>
        <taxon>Bacteria</taxon>
        <taxon>Candidatus Handelsmaniibacteriota</taxon>
    </lineage>
</organism>
<dbReference type="SUPFAM" id="SSF56784">
    <property type="entry name" value="HAD-like"/>
    <property type="match status" value="1"/>
</dbReference>
<dbReference type="Gene3D" id="3.40.50.1000">
    <property type="entry name" value="HAD superfamily/HAD-like"/>
    <property type="match status" value="1"/>
</dbReference>
<dbReference type="AlphaFoldDB" id="A0A1F6CKL3"/>
<accession>A0A1F6CKL3</accession>
<gene>
    <name evidence="1" type="ORF">A3F84_23695</name>
</gene>
<dbReference type="EMBL" id="MFKF01000231">
    <property type="protein sequence ID" value="OGG49422.1"/>
    <property type="molecule type" value="Genomic_DNA"/>
</dbReference>
<dbReference type="Proteomes" id="UP000178606">
    <property type="component" value="Unassembled WGS sequence"/>
</dbReference>
<proteinExistence type="predicted"/>
<evidence type="ECO:0000313" key="2">
    <source>
        <dbReference type="Proteomes" id="UP000178606"/>
    </source>
</evidence>
<evidence type="ECO:0000313" key="1">
    <source>
        <dbReference type="EMBL" id="OGG49422.1"/>
    </source>
</evidence>
<comment type="caution">
    <text evidence="1">The sequence shown here is derived from an EMBL/GenBank/DDBJ whole genome shotgun (WGS) entry which is preliminary data.</text>
</comment>
<protein>
    <submittedName>
        <fullName evidence="1">ATPase P</fullName>
    </submittedName>
</protein>
<name>A0A1F6CKL3_HANXR</name>